<evidence type="ECO:0000256" key="1">
    <source>
        <dbReference type="SAM" id="MobiDB-lite"/>
    </source>
</evidence>
<dbReference type="InterPro" id="IPR005162">
    <property type="entry name" value="Retrotrans_gag_dom"/>
</dbReference>
<evidence type="ECO:0000313" key="3">
    <source>
        <dbReference type="Proteomes" id="UP000813463"/>
    </source>
</evidence>
<keyword evidence="3" id="KW-1185">Reference proteome</keyword>
<dbReference type="SUPFAM" id="SSF50630">
    <property type="entry name" value="Acid proteases"/>
    <property type="match status" value="1"/>
</dbReference>
<organism evidence="3 4">
    <name type="scientific">Spinacia oleracea</name>
    <name type="common">Spinach</name>
    <dbReference type="NCBI Taxonomy" id="3562"/>
    <lineage>
        <taxon>Eukaryota</taxon>
        <taxon>Viridiplantae</taxon>
        <taxon>Streptophyta</taxon>
        <taxon>Embryophyta</taxon>
        <taxon>Tracheophyta</taxon>
        <taxon>Spermatophyta</taxon>
        <taxon>Magnoliopsida</taxon>
        <taxon>eudicotyledons</taxon>
        <taxon>Gunneridae</taxon>
        <taxon>Pentapetalae</taxon>
        <taxon>Caryophyllales</taxon>
        <taxon>Chenopodiaceae</taxon>
        <taxon>Chenopodioideae</taxon>
        <taxon>Anserineae</taxon>
        <taxon>Spinacia</taxon>
    </lineage>
</organism>
<dbReference type="GeneID" id="110793962"/>
<dbReference type="InterPro" id="IPR021109">
    <property type="entry name" value="Peptidase_aspartic_dom_sf"/>
</dbReference>
<feature type="compositionally biased region" description="Basic and acidic residues" evidence="1">
    <location>
        <begin position="175"/>
        <end position="195"/>
    </location>
</feature>
<reference evidence="4" key="2">
    <citation type="submission" date="2025-08" db="UniProtKB">
        <authorList>
            <consortium name="RefSeq"/>
        </authorList>
    </citation>
    <scope>IDENTIFICATION</scope>
    <source>
        <tissue evidence="4">Leaf</tissue>
    </source>
</reference>
<dbReference type="PANTHER" id="PTHR33223">
    <property type="entry name" value="CCHC-TYPE DOMAIN-CONTAINING PROTEIN"/>
    <property type="match status" value="1"/>
</dbReference>
<dbReference type="RefSeq" id="XP_021854591.2">
    <property type="nucleotide sequence ID" value="XM_021998899.2"/>
</dbReference>
<name>A0A9R0K129_SPIOL</name>
<dbReference type="Pfam" id="PF03732">
    <property type="entry name" value="Retrotrans_gag"/>
    <property type="match status" value="1"/>
</dbReference>
<dbReference type="CDD" id="cd00303">
    <property type="entry name" value="retropepsin_like"/>
    <property type="match status" value="1"/>
</dbReference>
<feature type="region of interest" description="Disordered" evidence="1">
    <location>
        <begin position="289"/>
        <end position="327"/>
    </location>
</feature>
<feature type="domain" description="Retrotransposon gag" evidence="2">
    <location>
        <begin position="46"/>
        <end position="137"/>
    </location>
</feature>
<proteinExistence type="predicted"/>
<dbReference type="Gene3D" id="2.40.70.10">
    <property type="entry name" value="Acid Proteases"/>
    <property type="match status" value="1"/>
</dbReference>
<evidence type="ECO:0000259" key="2">
    <source>
        <dbReference type="Pfam" id="PF03732"/>
    </source>
</evidence>
<dbReference type="Proteomes" id="UP000813463">
    <property type="component" value="Chromosome 5"/>
</dbReference>
<reference evidence="3" key="1">
    <citation type="journal article" date="2021" name="Nat. Commun.">
        <title>Genomic analyses provide insights into spinach domestication and the genetic basis of agronomic traits.</title>
        <authorList>
            <person name="Cai X."/>
            <person name="Sun X."/>
            <person name="Xu C."/>
            <person name="Sun H."/>
            <person name="Wang X."/>
            <person name="Ge C."/>
            <person name="Zhang Z."/>
            <person name="Wang Q."/>
            <person name="Fei Z."/>
            <person name="Jiao C."/>
            <person name="Wang Q."/>
        </authorList>
    </citation>
    <scope>NUCLEOTIDE SEQUENCE [LARGE SCALE GENOMIC DNA]</scope>
    <source>
        <strain evidence="3">cv. Varoflay</strain>
    </source>
</reference>
<dbReference type="PANTHER" id="PTHR33223:SF10">
    <property type="entry name" value="AMINOTRANSFERASE-LIKE PLANT MOBILE DOMAIN-CONTAINING PROTEIN"/>
    <property type="match status" value="1"/>
</dbReference>
<sequence length="545" mass="60760">MNAPKEPKVKTPTIEAYDGTTDPDMHLVAYRHHMYVQGTNEATWCKYFPTTLKGVASKWFERLPPGSIASFNELQALFSTRFMAYKEERKTSMHLGRIQQGKDESLRSSVKRFNLEAGQIPDLPDGVSFDNFVRGLKKGSFKFDLVKKSVRTMEEVLDEVESFIHATEICSVSKDGKAGEATDSSGKKEKTDRKVSRVNGTWALSKEHDTNSPGQKRGRLQEREYFEYNTDLLTILVDVGTRFDLERPFPMKSPAENRDPKLYCQFHEDIGHDTKDCRSLKKALDGLPSKGHLKNYLQRRNHGTGKSQYKKNKSPVSATEGNHSEGGFVAVISGGPAAGGPTMRGQKDYARRLGQVMLSEKSPMDPFPRVEICESDGGRVATPHDDPLVVEIKISNMRVKRILIDTGSSSDIMSMECLSRLAHDPKTIESIHYPIIGFGGRIIHPVGVITLPVRIGGCNDGRKMGVDFLIVKDLTAYNVILGCPTVNKIKEVVVTHLMLLKNVCDDGAIGTIHGDQQQARDCYLTTLNPSAWRKDPAGIKGKRKY</sequence>
<accession>A0A9R0K129</accession>
<protein>
    <recommendedName>
        <fullName evidence="2">Retrotransposon gag domain-containing protein</fullName>
    </recommendedName>
</protein>
<evidence type="ECO:0000313" key="4">
    <source>
        <dbReference type="RefSeq" id="XP_021854591.2"/>
    </source>
</evidence>
<feature type="compositionally biased region" description="Basic residues" evidence="1">
    <location>
        <begin position="291"/>
        <end position="313"/>
    </location>
</feature>
<feature type="region of interest" description="Disordered" evidence="1">
    <location>
        <begin position="175"/>
        <end position="196"/>
    </location>
</feature>
<dbReference type="AlphaFoldDB" id="A0A9R0K129"/>
<gene>
    <name evidence="4" type="primary">LOC110793962</name>
</gene>
<dbReference type="KEGG" id="soe:110793962"/>